<keyword evidence="3" id="KW-0106">Calcium</keyword>
<feature type="non-terminal residue" evidence="9">
    <location>
        <position position="1"/>
    </location>
</feature>
<dbReference type="EMBL" id="CACRXK020000609">
    <property type="protein sequence ID" value="CAB3983413.1"/>
    <property type="molecule type" value="Genomic_DNA"/>
</dbReference>
<dbReference type="Pfam" id="PF00024">
    <property type="entry name" value="PAN_1"/>
    <property type="match status" value="1"/>
</dbReference>
<evidence type="ECO:0000256" key="1">
    <source>
        <dbReference type="ARBA" id="ARBA00001913"/>
    </source>
</evidence>
<reference evidence="9" key="1">
    <citation type="submission" date="2020-04" db="EMBL/GenBank/DDBJ databases">
        <authorList>
            <person name="Alioto T."/>
            <person name="Alioto T."/>
            <person name="Gomez Garrido J."/>
        </authorList>
    </citation>
    <scope>NUCLEOTIDE SEQUENCE</scope>
    <source>
        <strain evidence="9">A484AB</strain>
    </source>
</reference>
<sequence>MHQVFMFWLTLLLAVRGIESLDFCFNASLEDTNQEFDLEFQSKDIKNYILLDNNVPAMSNMTLMFWINTLKAWKMAVLSYAVEESAFELRVFVAKDKIILVRIQSKLEFPVPPINDGYWHHVGITWSLGQYSIYLDGTLVYTGSGLGPGTPLRANGVFAIGQRLLSTSGNFHSGNSFSGKLSQVNMWDYDYISTSGVNMKLISQSCSNIEGNVINWSALQDLARGNVVKEQPRSCKPLRNNPEYDIIASSTEDIHIKPSENIPSLQAITITLWGKRLYGKNIKYSAETSLSFYIHEDVFKLEINAPGMLHFREAKVPTYQQDEYWHHIATTWSSETGDWKIYLDGLMVSIMYDVAFGITIPAGGHKLLLDEVSAHDSSLGRLNIWNYDINGEVLSLMAIKGPMFENGNVFAWYGVESKAKGNVTFQKTPSDLNNSYTTQEFDLKFPSKDIKNFILLDNSVPEPMSDMTLMFWVNTLKGGKMTVLSYAVHGSVGELRVFVERDKIMLEIHSLQAFFREFPVPPINDGYWHHVGITWFLGQYSIYLDGTLVYTGSDCGLSGTPLRANGVFAIGQNLLSNSENFHSGNSFSGKLSQVNMWDYEYISFAGVNMKLISQSCSNIVGNIINWSALQDLARGEVVKEQPRSCKPLRNNPEYDIIIASSTEDIHIKPSQNIPSLHAFTITLWGKRLYGKYIKFSAETSLLFSIDKDGFSLKIAYSEGGSELSADRKVSDPTYQQDEYWHHIATAWSSETGDWKIYLDGSLVHNMHSVVASGKTIPEGAQLLLGQAPGTSWVHDSSLSRLNIWDYEIDGHVLSLMANQGQGPLFENGNVFACGFSKKKFLGVKGKQDGKKVSSIPRPTMHRVFMFWLTLLLAVRGIESLDFCFNASLEGSRLNSTILKKVDVSSMMECVVSCVQEPCCRSINYRKRLPQDLASLCEMLHDVVYNTSAELEKNSSYDYIYFNAPRKEYNSSCDKDTTHEFDLEFPSKNKEIILLHNNVLTKISNMTLMFWINTSTADKMAVLSYAVEESDKELRVFVQGDKIMLVFQSKLEFPVPPLNDGYWHHVGITWSLGDYSIYLDGTLVYSGSGLGSGKPLRPNGVFAIGQKLLSTNGTFYSGNSFSGKLSQVNVWDYDYISTPGVNMTLISQNCSNPVGNVINWSALQDLASGKVVKEQPRSCKPLRN</sequence>
<dbReference type="SMART" id="SM00159">
    <property type="entry name" value="PTX"/>
    <property type="match status" value="3"/>
</dbReference>
<evidence type="ECO:0000313" key="9">
    <source>
        <dbReference type="EMBL" id="CAB3983413.1"/>
    </source>
</evidence>
<keyword evidence="4" id="KW-1015">Disulfide bond</keyword>
<dbReference type="GO" id="GO:0046872">
    <property type="term" value="F:metal ion binding"/>
    <property type="evidence" value="ECO:0007669"/>
    <property type="project" value="UniProtKB-KW"/>
</dbReference>
<dbReference type="Pfam" id="PF13385">
    <property type="entry name" value="Laminin_G_3"/>
    <property type="match status" value="1"/>
</dbReference>
<evidence type="ECO:0000256" key="3">
    <source>
        <dbReference type="ARBA" id="ARBA00022837"/>
    </source>
</evidence>
<comment type="cofactor">
    <cofactor evidence="1">
        <name>Ca(2+)</name>
        <dbReference type="ChEBI" id="CHEBI:29108"/>
    </cofactor>
</comment>
<evidence type="ECO:0000256" key="5">
    <source>
        <dbReference type="ARBA" id="ARBA00023180"/>
    </source>
</evidence>
<dbReference type="Pfam" id="PF00354">
    <property type="entry name" value="Pentaxin"/>
    <property type="match status" value="3"/>
</dbReference>
<feature type="domain" description="Apple" evidence="7">
    <location>
        <begin position="883"/>
        <end position="963"/>
    </location>
</feature>
<dbReference type="PANTHER" id="PTHR19277">
    <property type="entry name" value="PENTRAXIN"/>
    <property type="match status" value="1"/>
</dbReference>
<evidence type="ECO:0000256" key="4">
    <source>
        <dbReference type="ARBA" id="ARBA00023157"/>
    </source>
</evidence>
<dbReference type="AlphaFoldDB" id="A0A6S7G042"/>
<dbReference type="PROSITE" id="PS51828">
    <property type="entry name" value="PTX_2"/>
    <property type="match status" value="3"/>
</dbReference>
<dbReference type="InterPro" id="IPR003609">
    <property type="entry name" value="Pan_app"/>
</dbReference>
<feature type="domain" description="Pentraxin (PTX)" evidence="8">
    <location>
        <begin position="439"/>
        <end position="645"/>
    </location>
</feature>
<evidence type="ECO:0000256" key="6">
    <source>
        <dbReference type="PROSITE-ProRule" id="PRU01172"/>
    </source>
</evidence>
<proteinExistence type="predicted"/>
<keyword evidence="10" id="KW-1185">Reference proteome</keyword>
<dbReference type="PRINTS" id="PR00895">
    <property type="entry name" value="PENTAXIN"/>
</dbReference>
<evidence type="ECO:0000259" key="8">
    <source>
        <dbReference type="PROSITE" id="PS51828"/>
    </source>
</evidence>
<feature type="domain" description="Pentraxin (PTX)" evidence="8">
    <location>
        <begin position="976"/>
        <end position="1178"/>
    </location>
</feature>
<dbReference type="PANTHER" id="PTHR19277:SF125">
    <property type="entry name" value="B6"/>
    <property type="match status" value="1"/>
</dbReference>
<gene>
    <name evidence="9" type="ORF">PACLA_8A018229</name>
</gene>
<keyword evidence="5" id="KW-0325">Glycoprotein</keyword>
<organism evidence="9 10">
    <name type="scientific">Paramuricea clavata</name>
    <name type="common">Red gorgonian</name>
    <name type="synonym">Violescent sea-whip</name>
    <dbReference type="NCBI Taxonomy" id="317549"/>
    <lineage>
        <taxon>Eukaryota</taxon>
        <taxon>Metazoa</taxon>
        <taxon>Cnidaria</taxon>
        <taxon>Anthozoa</taxon>
        <taxon>Octocorallia</taxon>
        <taxon>Malacalcyonacea</taxon>
        <taxon>Plexauridae</taxon>
        <taxon>Paramuricea</taxon>
    </lineage>
</organism>
<accession>A0A6S7G042</accession>
<dbReference type="Gene3D" id="2.60.120.200">
    <property type="match status" value="5"/>
</dbReference>
<evidence type="ECO:0000259" key="7">
    <source>
        <dbReference type="PROSITE" id="PS50948"/>
    </source>
</evidence>
<dbReference type="InterPro" id="IPR001759">
    <property type="entry name" value="PTX_dom"/>
</dbReference>
<feature type="domain" description="Pentraxin (PTX)" evidence="8">
    <location>
        <begin position="34"/>
        <end position="235"/>
    </location>
</feature>
<dbReference type="InterPro" id="IPR013320">
    <property type="entry name" value="ConA-like_dom_sf"/>
</dbReference>
<dbReference type="PROSITE" id="PS50948">
    <property type="entry name" value="PAN"/>
    <property type="match status" value="1"/>
</dbReference>
<name>A0A6S7G042_PARCT</name>
<dbReference type="InterPro" id="IPR051360">
    <property type="entry name" value="Neuronal_Pentraxin_Related"/>
</dbReference>
<protein>
    <submittedName>
        <fullName evidence="9">Uncharacterized protein</fullName>
    </submittedName>
</protein>
<comment type="caution">
    <text evidence="9">The sequence shown here is derived from an EMBL/GenBank/DDBJ whole genome shotgun (WGS) entry which is preliminary data.</text>
</comment>
<comment type="caution">
    <text evidence="6">Lacks conserved residue(s) required for the propagation of feature annotation.</text>
</comment>
<keyword evidence="2" id="KW-0479">Metal-binding</keyword>
<dbReference type="SUPFAM" id="SSF49899">
    <property type="entry name" value="Concanavalin A-like lectins/glucanases"/>
    <property type="match status" value="5"/>
</dbReference>
<evidence type="ECO:0000256" key="2">
    <source>
        <dbReference type="ARBA" id="ARBA00022723"/>
    </source>
</evidence>
<evidence type="ECO:0000313" key="10">
    <source>
        <dbReference type="Proteomes" id="UP001152795"/>
    </source>
</evidence>
<dbReference type="Proteomes" id="UP001152795">
    <property type="component" value="Unassembled WGS sequence"/>
</dbReference>
<dbReference type="OrthoDB" id="8871962at2759"/>